<dbReference type="EMBL" id="JALNTZ010001759">
    <property type="protein sequence ID" value="KAJ3623601.1"/>
    <property type="molecule type" value="Genomic_DNA"/>
</dbReference>
<proteinExistence type="predicted"/>
<reference evidence="1" key="1">
    <citation type="journal article" date="2023" name="G3 (Bethesda)">
        <title>Whole genome assemblies of Zophobas morio and Tenebrio molitor.</title>
        <authorList>
            <person name="Kaur S."/>
            <person name="Stinson S.A."/>
            <person name="diCenzo G.C."/>
        </authorList>
    </citation>
    <scope>NUCLEOTIDE SEQUENCE</scope>
    <source>
        <strain evidence="1">QUZm001</strain>
    </source>
</reference>
<gene>
    <name evidence="1" type="ORF">Zmor_004416</name>
</gene>
<dbReference type="Proteomes" id="UP001168821">
    <property type="component" value="Unassembled WGS sequence"/>
</dbReference>
<name>A0AA38HIW8_9CUCU</name>
<organism evidence="1 2">
    <name type="scientific">Zophobas morio</name>
    <dbReference type="NCBI Taxonomy" id="2755281"/>
    <lineage>
        <taxon>Eukaryota</taxon>
        <taxon>Metazoa</taxon>
        <taxon>Ecdysozoa</taxon>
        <taxon>Arthropoda</taxon>
        <taxon>Hexapoda</taxon>
        <taxon>Insecta</taxon>
        <taxon>Pterygota</taxon>
        <taxon>Neoptera</taxon>
        <taxon>Endopterygota</taxon>
        <taxon>Coleoptera</taxon>
        <taxon>Polyphaga</taxon>
        <taxon>Cucujiformia</taxon>
        <taxon>Tenebrionidae</taxon>
        <taxon>Zophobas</taxon>
    </lineage>
</organism>
<dbReference type="AlphaFoldDB" id="A0AA38HIW8"/>
<protein>
    <submittedName>
        <fullName evidence="1">Uncharacterized protein</fullName>
    </submittedName>
</protein>
<accession>A0AA38HIW8</accession>
<evidence type="ECO:0000313" key="1">
    <source>
        <dbReference type="EMBL" id="KAJ3623601.1"/>
    </source>
</evidence>
<evidence type="ECO:0000313" key="2">
    <source>
        <dbReference type="Proteomes" id="UP001168821"/>
    </source>
</evidence>
<sequence>MLLKQFTVTKCCDKRKLGLAWHAIISSIDPSLMNIVRQVRVLDKLGYLMKSFQLRNALYIRFNLVTEGIFLVFKEEFANIKKLKGGRRQITNEPRHCLKLQDGICRQGFREPYQITVYGPPLSRR</sequence>
<comment type="caution">
    <text evidence="1">The sequence shown here is derived from an EMBL/GenBank/DDBJ whole genome shotgun (WGS) entry which is preliminary data.</text>
</comment>
<keyword evidence="2" id="KW-1185">Reference proteome</keyword>